<feature type="transmembrane region" description="Helical" evidence="8">
    <location>
        <begin position="381"/>
        <end position="406"/>
    </location>
</feature>
<reference evidence="10 11" key="1">
    <citation type="submission" date="2020-08" db="EMBL/GenBank/DDBJ databases">
        <title>Genomic Encyclopedia of Type Strains, Phase IV (KMG-IV): sequencing the most valuable type-strain genomes for metagenomic binning, comparative biology and taxonomic classification.</title>
        <authorList>
            <person name="Goeker M."/>
        </authorList>
    </citation>
    <scope>NUCLEOTIDE SEQUENCE [LARGE SCALE GENOMIC DNA]</scope>
    <source>
        <strain evidence="10 11">DSM 28570</strain>
    </source>
</reference>
<evidence type="ECO:0000256" key="5">
    <source>
        <dbReference type="ARBA" id="ARBA00023002"/>
    </source>
</evidence>
<feature type="transmembrane region" description="Helical" evidence="8">
    <location>
        <begin position="71"/>
        <end position="96"/>
    </location>
</feature>
<organism evidence="10 11">
    <name type="scientific">Desulfoprunum benzoelyticum</name>
    <dbReference type="NCBI Taxonomy" id="1506996"/>
    <lineage>
        <taxon>Bacteria</taxon>
        <taxon>Pseudomonadati</taxon>
        <taxon>Thermodesulfobacteriota</taxon>
        <taxon>Desulfobulbia</taxon>
        <taxon>Desulfobulbales</taxon>
        <taxon>Desulfobulbaceae</taxon>
        <taxon>Desulfoprunum</taxon>
    </lineage>
</organism>
<dbReference type="EMBL" id="JACHEO010000004">
    <property type="protein sequence ID" value="MBB5347386.1"/>
    <property type="molecule type" value="Genomic_DNA"/>
</dbReference>
<feature type="transmembrane region" description="Helical" evidence="8">
    <location>
        <begin position="204"/>
        <end position="226"/>
    </location>
</feature>
<evidence type="ECO:0000256" key="7">
    <source>
        <dbReference type="RuleBase" id="RU000320"/>
    </source>
</evidence>
<feature type="transmembrane region" description="Helical" evidence="8">
    <location>
        <begin position="512"/>
        <end position="533"/>
    </location>
</feature>
<keyword evidence="2" id="KW-1003">Cell membrane</keyword>
<keyword evidence="5 10" id="KW-0560">Oxidoreductase</keyword>
<proteinExistence type="predicted"/>
<feature type="transmembrane region" description="Helical" evidence="8">
    <location>
        <begin position="132"/>
        <end position="150"/>
    </location>
</feature>
<dbReference type="GO" id="GO:0005886">
    <property type="term" value="C:plasma membrane"/>
    <property type="evidence" value="ECO:0007669"/>
    <property type="project" value="UniProtKB-SubCell"/>
</dbReference>
<feature type="transmembrane region" description="Helical" evidence="8">
    <location>
        <begin position="238"/>
        <end position="258"/>
    </location>
</feature>
<feature type="transmembrane region" description="Helical" evidence="8">
    <location>
        <begin position="418"/>
        <end position="449"/>
    </location>
</feature>
<comment type="subcellular location">
    <subcellularLocation>
        <location evidence="1">Cell membrane</location>
        <topology evidence="1">Multi-pass membrane protein</topology>
    </subcellularLocation>
    <subcellularLocation>
        <location evidence="7">Membrane</location>
        <topology evidence="7">Multi-pass membrane protein</topology>
    </subcellularLocation>
</comment>
<dbReference type="EC" id="1.-.-.-" evidence="10"/>
<keyword evidence="11" id="KW-1185">Reference proteome</keyword>
<feature type="transmembrane region" description="Helical" evidence="8">
    <location>
        <begin position="270"/>
        <end position="288"/>
    </location>
</feature>
<dbReference type="PANTHER" id="PTHR42682">
    <property type="entry name" value="HYDROGENASE-4 COMPONENT F"/>
    <property type="match status" value="1"/>
</dbReference>
<feature type="transmembrane region" description="Helical" evidence="8">
    <location>
        <begin position="30"/>
        <end position="51"/>
    </location>
</feature>
<dbReference type="AlphaFoldDB" id="A0A840URD4"/>
<dbReference type="InterPro" id="IPR052175">
    <property type="entry name" value="ComplexI-like_HydComp"/>
</dbReference>
<dbReference type="PANTHER" id="PTHR42682:SF3">
    <property type="entry name" value="FORMATE HYDROGENLYASE SUBUNIT 3-RELATED"/>
    <property type="match status" value="1"/>
</dbReference>
<dbReference type="GO" id="GO:0042773">
    <property type="term" value="P:ATP synthesis coupled electron transport"/>
    <property type="evidence" value="ECO:0007669"/>
    <property type="project" value="InterPro"/>
</dbReference>
<dbReference type="InterPro" id="IPR003918">
    <property type="entry name" value="NADH_UbQ_OxRdtase"/>
</dbReference>
<feature type="transmembrane region" description="Helical" evidence="8">
    <location>
        <begin position="108"/>
        <end position="126"/>
    </location>
</feature>
<gene>
    <name evidence="10" type="ORF">HNQ81_001102</name>
</gene>
<comment type="caution">
    <text evidence="10">The sequence shown here is derived from an EMBL/GenBank/DDBJ whole genome shotgun (WGS) entry which is preliminary data.</text>
</comment>
<name>A0A840URD4_9BACT</name>
<evidence type="ECO:0000256" key="3">
    <source>
        <dbReference type="ARBA" id="ARBA00022692"/>
    </source>
</evidence>
<evidence type="ECO:0000256" key="1">
    <source>
        <dbReference type="ARBA" id="ARBA00004651"/>
    </source>
</evidence>
<keyword evidence="3 7" id="KW-0812">Transmembrane</keyword>
<dbReference type="RefSeq" id="WP_183349122.1">
    <property type="nucleotide sequence ID" value="NZ_JACHEO010000004.1"/>
</dbReference>
<feature type="transmembrane region" description="Helical" evidence="8">
    <location>
        <begin position="162"/>
        <end position="184"/>
    </location>
</feature>
<evidence type="ECO:0000256" key="4">
    <source>
        <dbReference type="ARBA" id="ARBA00022989"/>
    </source>
</evidence>
<accession>A0A840URD4</accession>
<dbReference type="InterPro" id="IPR001750">
    <property type="entry name" value="ND/Mrp_TM"/>
</dbReference>
<evidence type="ECO:0000256" key="6">
    <source>
        <dbReference type="ARBA" id="ARBA00023136"/>
    </source>
</evidence>
<protein>
    <submittedName>
        <fullName evidence="10">Hydrogenase-4 component B</fullName>
        <ecNumber evidence="10">1.-.-.-</ecNumber>
    </submittedName>
</protein>
<keyword evidence="4 8" id="KW-1133">Transmembrane helix</keyword>
<evidence type="ECO:0000313" key="11">
    <source>
        <dbReference type="Proteomes" id="UP000539642"/>
    </source>
</evidence>
<dbReference type="PRINTS" id="PR01437">
    <property type="entry name" value="NUOXDRDTASE4"/>
</dbReference>
<dbReference type="GO" id="GO:0008137">
    <property type="term" value="F:NADH dehydrogenase (ubiquinone) activity"/>
    <property type="evidence" value="ECO:0007669"/>
    <property type="project" value="InterPro"/>
</dbReference>
<dbReference type="Proteomes" id="UP000539642">
    <property type="component" value="Unassembled WGS sequence"/>
</dbReference>
<feature type="transmembrane region" description="Helical" evidence="8">
    <location>
        <begin position="338"/>
        <end position="356"/>
    </location>
</feature>
<evidence type="ECO:0000259" key="9">
    <source>
        <dbReference type="Pfam" id="PF00361"/>
    </source>
</evidence>
<feature type="transmembrane region" description="Helical" evidence="8">
    <location>
        <begin position="6"/>
        <end position="23"/>
    </location>
</feature>
<evidence type="ECO:0000256" key="8">
    <source>
        <dbReference type="SAM" id="Phobius"/>
    </source>
</evidence>
<feature type="transmembrane region" description="Helical" evidence="8">
    <location>
        <begin position="470"/>
        <end position="492"/>
    </location>
</feature>
<keyword evidence="6 8" id="KW-0472">Membrane</keyword>
<feature type="transmembrane region" description="Helical" evidence="8">
    <location>
        <begin position="633"/>
        <end position="650"/>
    </location>
</feature>
<dbReference type="GO" id="GO:0016491">
    <property type="term" value="F:oxidoreductase activity"/>
    <property type="evidence" value="ECO:0007669"/>
    <property type="project" value="UniProtKB-KW"/>
</dbReference>
<sequence>MDTLFYALAVILAGGILPLLLYRQFKVMKAAAVIATVVGSMLGLMALTPALQDTGPPTTTWAWQQFLTLTFSIDSLSVFFLVPIFLICPLAALYGFHYMDKSEEAWRIAVNYCCLSLLIVSMVLVVCADSLITFALAWEVMSLTSYFLVVHEFHKKETRAAGYLYFVFAQAGAMCIFAAFGLIYSVTGSFSFDGLDQLSSPLKLAVFILTLLGFGSKAGIFPLHIWLPHAHPAAPSHISAVMSGVMIKMGIYGIFRFYTLLGDTSMLPGQIILAVGMASGVLGVVYALGKHDIKRLLAYHSVENIGIILIGAGLGMIGVATGNATMAIFGFAGSLLHVLNHSIFKSLLFMGAGAVLQKTRTRHVDELGGLIKRMPTTGRTFLVGSISISGLPPFNGFISEFLIYFAAFQGLTLPGISFLFASLAIISLAVIGGLAAACFTKVVGIVFLGEPRSEAAARASEVQASMTLPLLLLAVLCLVIGIFPAPFVELAFFGLRDMAMIGAIEPGTGQVLISNLAFAARLFLGILLGVTLLRRVLYAGKEIASGPTWGCGFTQPNVRMQYTGTSYAMSIVEFFQPFVSIRTVYSGIRRIFPGATTYETRVDDIAEIGMHRYLLQPLVKILDRLRWIQHGHIQLYIGYIVLTIVVLLLVF</sequence>
<dbReference type="Pfam" id="PF00361">
    <property type="entry name" value="Proton_antipo_M"/>
    <property type="match status" value="1"/>
</dbReference>
<evidence type="ECO:0000256" key="2">
    <source>
        <dbReference type="ARBA" id="ARBA00022475"/>
    </source>
</evidence>
<evidence type="ECO:0000313" key="10">
    <source>
        <dbReference type="EMBL" id="MBB5347386.1"/>
    </source>
</evidence>
<feature type="domain" description="NADH:quinone oxidoreductase/Mrp antiporter transmembrane" evidence="9">
    <location>
        <begin position="128"/>
        <end position="420"/>
    </location>
</feature>